<evidence type="ECO:0000256" key="2">
    <source>
        <dbReference type="SAM" id="Phobius"/>
    </source>
</evidence>
<comment type="caution">
    <text evidence="4">The sequence shown here is derived from an EMBL/GenBank/DDBJ whole genome shotgun (WGS) entry which is preliminary data.</text>
</comment>
<feature type="region of interest" description="Disordered" evidence="1">
    <location>
        <begin position="283"/>
        <end position="306"/>
    </location>
</feature>
<keyword evidence="2" id="KW-1133">Transmembrane helix</keyword>
<feature type="compositionally biased region" description="Polar residues" evidence="1">
    <location>
        <begin position="63"/>
        <end position="72"/>
    </location>
</feature>
<evidence type="ECO:0000313" key="4">
    <source>
        <dbReference type="EMBL" id="KAF9963648.1"/>
    </source>
</evidence>
<gene>
    <name evidence="4" type="ORF">BGZ65_001601</name>
</gene>
<evidence type="ECO:0000256" key="3">
    <source>
        <dbReference type="SAM" id="SignalP"/>
    </source>
</evidence>
<feature type="signal peptide" evidence="3">
    <location>
        <begin position="1"/>
        <end position="19"/>
    </location>
</feature>
<organism evidence="4 5">
    <name type="scientific">Modicella reniformis</name>
    <dbReference type="NCBI Taxonomy" id="1440133"/>
    <lineage>
        <taxon>Eukaryota</taxon>
        <taxon>Fungi</taxon>
        <taxon>Fungi incertae sedis</taxon>
        <taxon>Mucoromycota</taxon>
        <taxon>Mortierellomycotina</taxon>
        <taxon>Mortierellomycetes</taxon>
        <taxon>Mortierellales</taxon>
        <taxon>Mortierellaceae</taxon>
        <taxon>Modicella</taxon>
    </lineage>
</organism>
<dbReference type="EMBL" id="JAAAHW010006273">
    <property type="protein sequence ID" value="KAF9963648.1"/>
    <property type="molecule type" value="Genomic_DNA"/>
</dbReference>
<proteinExistence type="predicted"/>
<accession>A0A9P6M2A7</accession>
<dbReference type="Proteomes" id="UP000749646">
    <property type="component" value="Unassembled WGS sequence"/>
</dbReference>
<evidence type="ECO:0000256" key="1">
    <source>
        <dbReference type="SAM" id="MobiDB-lite"/>
    </source>
</evidence>
<keyword evidence="2" id="KW-0472">Membrane</keyword>
<dbReference type="AlphaFoldDB" id="A0A9P6M2A7"/>
<name>A0A9P6M2A7_9FUNG</name>
<keyword evidence="5" id="KW-1185">Reference proteome</keyword>
<feature type="compositionally biased region" description="Basic and acidic residues" evidence="1">
    <location>
        <begin position="482"/>
        <end position="494"/>
    </location>
</feature>
<evidence type="ECO:0000313" key="5">
    <source>
        <dbReference type="Proteomes" id="UP000749646"/>
    </source>
</evidence>
<feature type="chain" id="PRO_5040197810" evidence="3">
    <location>
        <begin position="20"/>
        <end position="494"/>
    </location>
</feature>
<reference evidence="4" key="1">
    <citation type="journal article" date="2020" name="Fungal Divers.">
        <title>Resolving the Mortierellaceae phylogeny through synthesis of multi-gene phylogenetics and phylogenomics.</title>
        <authorList>
            <person name="Vandepol N."/>
            <person name="Liber J."/>
            <person name="Desiro A."/>
            <person name="Na H."/>
            <person name="Kennedy M."/>
            <person name="Barry K."/>
            <person name="Grigoriev I.V."/>
            <person name="Miller A.N."/>
            <person name="O'Donnell K."/>
            <person name="Stajich J.E."/>
            <person name="Bonito G."/>
        </authorList>
    </citation>
    <scope>NUCLEOTIDE SEQUENCE</scope>
    <source>
        <strain evidence="4">MES-2147</strain>
    </source>
</reference>
<feature type="transmembrane region" description="Helical" evidence="2">
    <location>
        <begin position="315"/>
        <end position="338"/>
    </location>
</feature>
<feature type="compositionally biased region" description="Polar residues" evidence="1">
    <location>
        <begin position="283"/>
        <end position="292"/>
    </location>
</feature>
<feature type="region of interest" description="Disordered" evidence="1">
    <location>
        <begin position="53"/>
        <end position="90"/>
    </location>
</feature>
<feature type="region of interest" description="Disordered" evidence="1">
    <location>
        <begin position="472"/>
        <end position="494"/>
    </location>
</feature>
<sequence length="494" mass="54140">MVSLHGLTLLAIIVGSGQRQGHYMLAQAYQDAAHYFLPSNIYDNLPPNLETPAGAANVPIPSPTSALTQSRPIKSGGRSLSPGPDNPPTIDISTPLLNTIYTPGSDLIMAWSNNGIRFPDNWMPRQGLLDIITNDTSFSHSPLLTKDDMTNLAKMKLEGLKRNQLASIMGDCPIWLHSLRLVSWPRQPSPSPDAITAEKRQFSIQPDILFDTGYNLQDVSRMVVVGGGAGGQLTWAIPVDWGYEGEFEIRVPCVSSTNEGAENNVGARSRSFWILRDAASRKSNPQYTQTAEDSGGENPDVSTSENAYRHRTPNIVLGVSATMLALILAGLGLVIGVYRRRWAALVASSFSPESMPPKTHPETISSYRSYSASWLPTKVIAPLSQNGYPFQAGRKADLFEHAQGNKDVHSPTDLNLSETSLGGHIRVPENQAAVSYHREHPEFLLQRGRLYSPDDGTFVDLPLYEDQDNSTSITRIGTLGENLREKSHEDKGRD</sequence>
<dbReference type="OrthoDB" id="2440626at2759"/>
<keyword evidence="2" id="KW-0812">Transmembrane</keyword>
<keyword evidence="3" id="KW-0732">Signal</keyword>
<protein>
    <submittedName>
        <fullName evidence="4">Uncharacterized protein</fullName>
    </submittedName>
</protein>